<gene>
    <name evidence="2" type="ORF">EGYM00163_LOCUS22971</name>
</gene>
<organism evidence="2">
    <name type="scientific">Eutreptiella gymnastica</name>
    <dbReference type="NCBI Taxonomy" id="73025"/>
    <lineage>
        <taxon>Eukaryota</taxon>
        <taxon>Discoba</taxon>
        <taxon>Euglenozoa</taxon>
        <taxon>Euglenida</taxon>
        <taxon>Spirocuta</taxon>
        <taxon>Euglenophyceae</taxon>
        <taxon>Eutreptiales</taxon>
        <taxon>Eutreptiaceae</taxon>
        <taxon>Eutreptiella</taxon>
    </lineage>
</organism>
<evidence type="ECO:0000313" key="2">
    <source>
        <dbReference type="EMBL" id="CAE0811821.1"/>
    </source>
</evidence>
<dbReference type="AlphaFoldDB" id="A0A7S4D016"/>
<dbReference type="EMBL" id="HBJA01065138">
    <property type="protein sequence ID" value="CAE0811821.1"/>
    <property type="molecule type" value="Transcribed_RNA"/>
</dbReference>
<reference evidence="2" key="1">
    <citation type="submission" date="2021-01" db="EMBL/GenBank/DDBJ databases">
        <authorList>
            <person name="Corre E."/>
            <person name="Pelletier E."/>
            <person name="Niang G."/>
            <person name="Scheremetjew M."/>
            <person name="Finn R."/>
            <person name="Kale V."/>
            <person name="Holt S."/>
            <person name="Cochrane G."/>
            <person name="Meng A."/>
            <person name="Brown T."/>
            <person name="Cohen L."/>
        </authorList>
    </citation>
    <scope>NUCLEOTIDE SEQUENCE</scope>
    <source>
        <strain evidence="2">CCMP1594</strain>
    </source>
</reference>
<name>A0A7S4D016_9EUGL</name>
<accession>A0A7S4D016</accession>
<protein>
    <submittedName>
        <fullName evidence="2">Uncharacterized protein</fullName>
    </submittedName>
</protein>
<proteinExistence type="predicted"/>
<feature type="compositionally biased region" description="Basic and acidic residues" evidence="1">
    <location>
        <begin position="32"/>
        <end position="41"/>
    </location>
</feature>
<sequence length="107" mass="11885">MGSLHLRKVVQGPRFSRRKWGCGGALRPAPDSGKESRRMADKSNSLVSLQFIFTQDHIQNLDRDQNTENPTFPMPVPGTSLTVSMAMGHHCLSRVPSTACTAHRRAR</sequence>
<evidence type="ECO:0000256" key="1">
    <source>
        <dbReference type="SAM" id="MobiDB-lite"/>
    </source>
</evidence>
<feature type="region of interest" description="Disordered" evidence="1">
    <location>
        <begin position="20"/>
        <end position="42"/>
    </location>
</feature>